<dbReference type="EMBL" id="AP022587">
    <property type="protein sequence ID" value="BBY20117.1"/>
    <property type="molecule type" value="Genomic_DNA"/>
</dbReference>
<dbReference type="InterPro" id="IPR001131">
    <property type="entry name" value="Peptidase_M24B_aminopep-P_CS"/>
</dbReference>
<organism evidence="6 7">
    <name type="scientific">Mycobacterium stomatepiae</name>
    <dbReference type="NCBI Taxonomy" id="470076"/>
    <lineage>
        <taxon>Bacteria</taxon>
        <taxon>Bacillati</taxon>
        <taxon>Actinomycetota</taxon>
        <taxon>Actinomycetes</taxon>
        <taxon>Mycobacteriales</taxon>
        <taxon>Mycobacteriaceae</taxon>
        <taxon>Mycobacterium</taxon>
        <taxon>Mycobacterium simiae complex</taxon>
    </lineage>
</organism>
<dbReference type="Gene3D" id="3.90.230.10">
    <property type="entry name" value="Creatinase/methionine aminopeptidase superfamily"/>
    <property type="match status" value="1"/>
</dbReference>
<evidence type="ECO:0000256" key="2">
    <source>
        <dbReference type="ARBA" id="ARBA00022801"/>
    </source>
</evidence>
<dbReference type="Pfam" id="PF00557">
    <property type="entry name" value="Peptidase_M24"/>
    <property type="match status" value="1"/>
</dbReference>
<dbReference type="GO" id="GO:0016787">
    <property type="term" value="F:hydrolase activity"/>
    <property type="evidence" value="ECO:0007669"/>
    <property type="project" value="UniProtKB-KW"/>
</dbReference>
<dbReference type="PANTHER" id="PTHR46112">
    <property type="entry name" value="AMINOPEPTIDASE"/>
    <property type="match status" value="1"/>
</dbReference>
<evidence type="ECO:0000256" key="3">
    <source>
        <dbReference type="RuleBase" id="RU000590"/>
    </source>
</evidence>
<dbReference type="InterPro" id="IPR000587">
    <property type="entry name" value="Creatinase_N"/>
</dbReference>
<dbReference type="SUPFAM" id="SSF53092">
    <property type="entry name" value="Creatinase/prolidase N-terminal domain"/>
    <property type="match status" value="1"/>
</dbReference>
<accession>A0A7I7Q281</accession>
<keyword evidence="1 3" id="KW-0479">Metal-binding</keyword>
<proteinExistence type="inferred from homology"/>
<dbReference type="SUPFAM" id="SSF55920">
    <property type="entry name" value="Creatinase/aminopeptidase"/>
    <property type="match status" value="1"/>
</dbReference>
<comment type="similarity">
    <text evidence="3">Belongs to the peptidase M24B family.</text>
</comment>
<keyword evidence="7" id="KW-1185">Reference proteome</keyword>
<keyword evidence="2" id="KW-0378">Hydrolase</keyword>
<dbReference type="PROSITE" id="PS00491">
    <property type="entry name" value="PROLINE_PEPTIDASE"/>
    <property type="match status" value="1"/>
</dbReference>
<dbReference type="AlphaFoldDB" id="A0A7I7Q281"/>
<dbReference type="InterPro" id="IPR036005">
    <property type="entry name" value="Creatinase/aminopeptidase-like"/>
</dbReference>
<dbReference type="PANTHER" id="PTHR46112:SF3">
    <property type="entry name" value="AMINOPEPTIDASE YPDF"/>
    <property type="match status" value="1"/>
</dbReference>
<evidence type="ECO:0000313" key="7">
    <source>
        <dbReference type="Proteomes" id="UP000467130"/>
    </source>
</evidence>
<dbReference type="Gene3D" id="3.40.350.10">
    <property type="entry name" value="Creatinase/prolidase N-terminal domain"/>
    <property type="match status" value="1"/>
</dbReference>
<evidence type="ECO:0000313" key="6">
    <source>
        <dbReference type="EMBL" id="BBY20117.1"/>
    </source>
</evidence>
<feature type="domain" description="Peptidase M24" evidence="4">
    <location>
        <begin position="154"/>
        <end position="356"/>
    </location>
</feature>
<dbReference type="InterPro" id="IPR000994">
    <property type="entry name" value="Pept_M24"/>
</dbReference>
<dbReference type="CDD" id="cd01092">
    <property type="entry name" value="APP-like"/>
    <property type="match status" value="1"/>
</dbReference>
<protein>
    <submittedName>
        <fullName evidence="6">Putative dipeptidase PepE</fullName>
    </submittedName>
</protein>
<dbReference type="Proteomes" id="UP000467130">
    <property type="component" value="Chromosome"/>
</dbReference>
<sequence length="375" mass="39560">MDSHRFDAEVYARRLAAAATATAEAGLDGLVITPGYDLRYLSGSRAQTFERLTALVVPATGEPTIVVPRLELASLKGSAIAELGLAVRDWVDGDDPYQLVLAALGGGPVATAVTDSMPALHLLPLAGVLGVSPVLATDILRMLRMVKEECEIDALRKAGSAIDRVHARVPEFLIPGRTEADVAADIAEAIVAEGHSDVSFIIVGSGPHGADPHHSYSDRELQAGDIVVVDIGGAYEPGYHSDSTRTYSLGEPSSEVAQQYSLLQQAQQAALEAVRPGVTAEQVDAAARDVLAEAGLAEYFVHRTGHGIGLSVHEEPYIVSGNDLPLTAGMAFSVEPGIYFPGRWGARIEDIVVVTEDGALPMNNRPHELVVVPVS</sequence>
<dbReference type="InterPro" id="IPR029149">
    <property type="entry name" value="Creatin/AminoP/Spt16_N"/>
</dbReference>
<feature type="domain" description="Creatinase N-terminal" evidence="5">
    <location>
        <begin position="14"/>
        <end position="146"/>
    </location>
</feature>
<dbReference type="GO" id="GO:0046872">
    <property type="term" value="F:metal ion binding"/>
    <property type="evidence" value="ECO:0007669"/>
    <property type="project" value="UniProtKB-KW"/>
</dbReference>
<evidence type="ECO:0000259" key="5">
    <source>
        <dbReference type="Pfam" id="PF01321"/>
    </source>
</evidence>
<dbReference type="InterPro" id="IPR050659">
    <property type="entry name" value="Peptidase_M24B"/>
</dbReference>
<gene>
    <name evidence="6" type="primary">pepE</name>
    <name evidence="6" type="ORF">MSTO_03220</name>
</gene>
<reference evidence="6 7" key="1">
    <citation type="journal article" date="2019" name="Emerg. Microbes Infect.">
        <title>Comprehensive subspecies identification of 175 nontuberculous mycobacteria species based on 7547 genomic profiles.</title>
        <authorList>
            <person name="Matsumoto Y."/>
            <person name="Kinjo T."/>
            <person name="Motooka D."/>
            <person name="Nabeya D."/>
            <person name="Jung N."/>
            <person name="Uechi K."/>
            <person name="Horii T."/>
            <person name="Iida T."/>
            <person name="Fujita J."/>
            <person name="Nakamura S."/>
        </authorList>
    </citation>
    <scope>NUCLEOTIDE SEQUENCE [LARGE SCALE GENOMIC DNA]</scope>
    <source>
        <strain evidence="6 7">JCM 17783</strain>
    </source>
</reference>
<dbReference type="Pfam" id="PF01321">
    <property type="entry name" value="Creatinase_N"/>
    <property type="match status" value="1"/>
</dbReference>
<dbReference type="KEGG" id="msto:MSTO_03220"/>
<dbReference type="RefSeq" id="WP_163788299.1">
    <property type="nucleotide sequence ID" value="NZ_AP022587.1"/>
</dbReference>
<evidence type="ECO:0000259" key="4">
    <source>
        <dbReference type="Pfam" id="PF00557"/>
    </source>
</evidence>
<name>A0A7I7Q281_9MYCO</name>
<evidence type="ECO:0000256" key="1">
    <source>
        <dbReference type="ARBA" id="ARBA00022723"/>
    </source>
</evidence>